<dbReference type="GO" id="GO:0046872">
    <property type="term" value="F:metal ion binding"/>
    <property type="evidence" value="ECO:0007669"/>
    <property type="project" value="UniProtKB-KW"/>
</dbReference>
<dbReference type="AlphaFoldDB" id="A0A532V7T0"/>
<name>A0A532V7T0_UNCT6</name>
<comment type="caution">
    <text evidence="5">The sequence shown here is derived from an EMBL/GenBank/DDBJ whole genome shotgun (WGS) entry which is preliminary data.</text>
</comment>
<accession>A0A532V7T0</accession>
<evidence type="ECO:0000256" key="2">
    <source>
        <dbReference type="ARBA" id="ARBA00023004"/>
    </source>
</evidence>
<dbReference type="Proteomes" id="UP000317778">
    <property type="component" value="Unassembled WGS sequence"/>
</dbReference>
<dbReference type="PANTHER" id="PTHR40447">
    <property type="entry name" value="ANAEROBIC SULFITE REDUCTASE SUBUNIT A"/>
    <property type="match status" value="1"/>
</dbReference>
<reference evidence="5 6" key="1">
    <citation type="submission" date="2017-06" db="EMBL/GenBank/DDBJ databases">
        <title>Novel microbial phyla capable of carbon fixation and sulfur reduction in deep-sea sediments.</title>
        <authorList>
            <person name="Huang J."/>
            <person name="Baker B."/>
            <person name="Wang Y."/>
        </authorList>
    </citation>
    <scope>NUCLEOTIDE SEQUENCE [LARGE SCALE GENOMIC DNA]</scope>
    <source>
        <strain evidence="5">B3_TA06</strain>
    </source>
</reference>
<dbReference type="PROSITE" id="PS00198">
    <property type="entry name" value="4FE4S_FER_1"/>
    <property type="match status" value="1"/>
</dbReference>
<sequence length="340" mass="38852">MRSLFLPLASIPAFYTQLAKYGETYHPRVLDSHAIYELWREEEIAAEELHQALKMVRPVEPLKEFFLRSRERVASFPQLFSKDIKPKVIVGAKDCDIRSLIEIQDNVYLKGVLEDPFYKERREKYLVVTVDCPEPADTCFCLRIGGKPYSVWGGDLNLSFGEEGIIVDVLSAKGEEAVEKMGDFLKEVDKKEIKKRDKHRTDAERRLAKVNPDEFAPDLPDRIEHQLDTTFWAKALANCVDCQACERICPTCYCFLLYDIPVGKGVERVKVLDWCYHAAYGRVGGGVNPLAHFSHRLRNRFECKFMAFPRNFKVSACTGCGRCIAGCTGKIDIREVLRAL</sequence>
<dbReference type="PANTHER" id="PTHR40447:SF1">
    <property type="entry name" value="ANAEROBIC SULFITE REDUCTASE SUBUNIT A"/>
    <property type="match status" value="1"/>
</dbReference>
<dbReference type="GO" id="GO:0051536">
    <property type="term" value="F:iron-sulfur cluster binding"/>
    <property type="evidence" value="ECO:0007669"/>
    <property type="project" value="UniProtKB-KW"/>
</dbReference>
<evidence type="ECO:0000313" key="6">
    <source>
        <dbReference type="Proteomes" id="UP000317778"/>
    </source>
</evidence>
<proteinExistence type="predicted"/>
<evidence type="ECO:0000256" key="1">
    <source>
        <dbReference type="ARBA" id="ARBA00022723"/>
    </source>
</evidence>
<protein>
    <recommendedName>
        <fullName evidence="4">4Fe-4S ferredoxin-type domain-containing protein</fullName>
    </recommendedName>
</protein>
<organism evidence="5 6">
    <name type="scientific">candidate division TA06 bacterium B3_TA06</name>
    <dbReference type="NCBI Taxonomy" id="2012487"/>
    <lineage>
        <taxon>Bacteria</taxon>
        <taxon>Bacteria division TA06</taxon>
    </lineage>
</organism>
<gene>
    <name evidence="5" type="ORF">CEE36_04230</name>
</gene>
<evidence type="ECO:0000256" key="3">
    <source>
        <dbReference type="ARBA" id="ARBA00023014"/>
    </source>
</evidence>
<keyword evidence="2" id="KW-0408">Iron</keyword>
<evidence type="ECO:0000313" key="5">
    <source>
        <dbReference type="EMBL" id="TKJ43248.1"/>
    </source>
</evidence>
<evidence type="ECO:0000259" key="4">
    <source>
        <dbReference type="PROSITE" id="PS51379"/>
    </source>
</evidence>
<dbReference type="PROSITE" id="PS51379">
    <property type="entry name" value="4FE4S_FER_2"/>
    <property type="match status" value="2"/>
</dbReference>
<dbReference type="InterPro" id="IPR017900">
    <property type="entry name" value="4Fe4S_Fe_S_CS"/>
</dbReference>
<dbReference type="EMBL" id="NJBO01000005">
    <property type="protein sequence ID" value="TKJ43248.1"/>
    <property type="molecule type" value="Genomic_DNA"/>
</dbReference>
<dbReference type="InterPro" id="IPR017896">
    <property type="entry name" value="4Fe4S_Fe-S-bd"/>
</dbReference>
<dbReference type="SUPFAM" id="SSF54862">
    <property type="entry name" value="4Fe-4S ferredoxins"/>
    <property type="match status" value="1"/>
</dbReference>
<keyword evidence="3" id="KW-0411">Iron-sulfur</keyword>
<keyword evidence="1" id="KW-0479">Metal-binding</keyword>
<feature type="domain" description="4Fe-4S ferredoxin-type" evidence="4">
    <location>
        <begin position="229"/>
        <end position="260"/>
    </location>
</feature>
<feature type="domain" description="4Fe-4S ferredoxin-type" evidence="4">
    <location>
        <begin position="308"/>
        <end position="336"/>
    </location>
</feature>
<dbReference type="Pfam" id="PF17179">
    <property type="entry name" value="Fer4_22"/>
    <property type="match status" value="1"/>
</dbReference>